<dbReference type="InterPro" id="IPR022045">
    <property type="entry name" value="TcdB_toxin_mid/N"/>
</dbReference>
<accession>A0AA37T6N7</accession>
<dbReference type="GO" id="GO:0005576">
    <property type="term" value="C:extracellular region"/>
    <property type="evidence" value="ECO:0007669"/>
    <property type="project" value="UniProtKB-SubCell"/>
</dbReference>
<sequence length="2039" mass="229896">MKKILLSTMVLASVQASWAVDNSGLKPTLINLPDGPGSISGLGAAFSPSLNTGTSSQSLSFTLPPGKAGFQPSLSLDYNSGFANGIAGLGRDLSIPMIKRLTDKGLPTYTQWPSGDNIDNDKDGDIDELDEFDEFIFSSGSKLVLVDGEKRLYRTEVDESKTIFEYNDSGWIAHQPNGMKLFFSVNENSVIAEGKNVFQWNVTAMEDVSGNRIEYIYSSLDETKQRYLTEIRYNQDMNVVFNYDVRPDAITNFTAGFEVNTRYRLASVAMRQGERQLRRYTLDYAPSSRWTNVSMLTRVTLLGSDDATEFPATTYTYTPFDPEKKRVVSQSQQPNRYLGNGNIDFVDLNADALPDVISTSPRRHEYWLNQGGDENGQIRWSQGKSMNRSVNASLTDSFASLADIDGDGRVDLLRTDTRENAYYYKIDESLSWKYSGDFGLFTGKLKGENTRLMDINHDKRIDLVETVKDRRGRFSGHRVWLNLGDNQWTDGADIPHTPDVRYTTFDSASTHLADMNGDGLQDLVYVEEDRLRYFPGRGLYGFDQPVEYSNFPAGRFDETKFQLADLNSDGKSDLIYFRGDNATIWFNLGLDAEDNARWSAKIDVSSPDGRGEDFRLLDINGNGSVDIVWLKEGKGFNYVDFSPEEQPYQIKAIKNGLGSTTTIEYVAVVEEMLRDQSQGQEWSKVIPFGMQVVKGISITDGLSAQKQRRVFQYHDAYYDSEDKTFRGFESSEDWVIGDTESHKNSTPSLVNHHKYHTGAIERALRGKLTSTEARAEDGSVFSHEQTQWLVKEIAENVLDTSERVTFAVPSERQVDYIEQGRAEPVRLAWAYEYDDYGNTLRVEEKGRLDAGWDDERTTIIQYSSSYASGLERWLLNLPVETQVLDSQGKLVKKTQFFYDDESFSGTNLGEFKRGLLTLQKEWVQPDISDKTIAIQRQRYDQFGNVVAVYDPLWGQAPGHWMEVTYDNYYKTFPVTETIDTGALRLTASATYDTGFGQVLSSIDFNGQATSFEYDALGRLKKMVKPGDSAEFPTISYDYQMAQPLSNDRTINWIETRQRESAGGGTIDSRSFMDGLGRNVMTRSESSNAGEVIVTDHVRFDSRGNAIESFSPYFSKGLSFSEAGTNASVLVSYDALGRALRTYQPQLASEQERRYSEITYLPSATRLQDEEQTHPASPHYGRFKLAVYDGLLTEGQGRLRQLHEEVAITDKGDPGAPTLWTTYYDYDALGNFTQLTDAQGNKREMAFDALGRNYFTNDPNRGYQWVSYDDAGNAVGIKDARGRVVVMNYDGVNRLAGTFYDLNDEELAATGAQSLAPYQSWSSVGKLPSRSANERYQYDVNGIESEPGALLRGRLSTVWHEAGYKAFSYDTRGNLIRQHQLIGEKVGNDFQFARTFTQTYQFDSADRLTQKRFSDGTQVSYQYNARGLLSRVPGVISDIQYAASGQPTTMSYANGIQSDWQYDNRQRLAAIHDRRLDDNISLRALQYSFDGVSNLLQIEDVQPEASAAQLFNEVGKSFSGNKKEFDLGGEYAYDDVYRLTQAQKPTQWGAREFRYDRIGNLLTQSTQEATRGSFTPSPKVETLLYANSQNDDQSLSWNRLGRAPKDGPGPHAMTAVQNNWGTVNRWFYDQNGNVRNQGGTRYNWDDRNRLVQATQNNAITKYVYDENNLQKLKITEGSDGQLTRNYYIDENSEVKNGGLVKYVSVLGRKVAQTSQAGGEFIPESYFLANHTGSTELQLNELGTVTNLFAYEPYGKIRAQAGDDTATDYLFLNREHDNTTGLDYLEQRHLMAHRARFISPDPIFALPERFSDPQHWSPYSYGRGNPLRYVDPTGEAACPSPCLNGPARIKINSWMSFTPEQVHRLPGLLPMVKQVNVTTGPITPSSYSTSYTYGFYLQYKRSEVPGNHIWPAITGDIKTDFNTVNYEYVEVSFTETVSLKNGSWQKSIEQHEDRSNDVYFGNDLSNVWAKHNLYEHNFGSWVAWTNPDSGTNVWKMLKLAGDASKMRPGAGKLHTTTWGISQADKRYPGSPPLNALEILDN</sequence>
<dbReference type="Proteomes" id="UP001156870">
    <property type="component" value="Unassembled WGS sequence"/>
</dbReference>
<keyword evidence="2" id="KW-0964">Secreted</keyword>
<evidence type="ECO:0000256" key="2">
    <source>
        <dbReference type="ARBA" id="ARBA00022525"/>
    </source>
</evidence>
<dbReference type="InterPro" id="IPR003284">
    <property type="entry name" value="Sal_SpvB"/>
</dbReference>
<dbReference type="EMBL" id="BSPD01000094">
    <property type="protein sequence ID" value="GLS27975.1"/>
    <property type="molecule type" value="Genomic_DNA"/>
</dbReference>
<evidence type="ECO:0000313" key="7">
    <source>
        <dbReference type="EMBL" id="GLS27975.1"/>
    </source>
</evidence>
<keyword evidence="8" id="KW-1185">Reference proteome</keyword>
<feature type="signal peptide" evidence="5">
    <location>
        <begin position="1"/>
        <end position="19"/>
    </location>
</feature>
<dbReference type="RefSeq" id="WP_232594785.1">
    <property type="nucleotide sequence ID" value="NZ_BSPD01000094.1"/>
</dbReference>
<dbReference type="Pfam" id="PF13517">
    <property type="entry name" value="FG-GAP_3"/>
    <property type="match status" value="1"/>
</dbReference>
<dbReference type="SUPFAM" id="SSF69318">
    <property type="entry name" value="Integrin alpha N-terminal domain"/>
    <property type="match status" value="1"/>
</dbReference>
<dbReference type="PANTHER" id="PTHR32305:SF15">
    <property type="entry name" value="PROTEIN RHSA-RELATED"/>
    <property type="match status" value="1"/>
</dbReference>
<name>A0AA37T6N7_9GAMM</name>
<dbReference type="NCBIfam" id="TIGR03696">
    <property type="entry name" value="Rhs_assc_core"/>
    <property type="match status" value="1"/>
</dbReference>
<dbReference type="InterPro" id="IPR028994">
    <property type="entry name" value="Integrin_alpha_N"/>
</dbReference>
<evidence type="ECO:0000256" key="4">
    <source>
        <dbReference type="ARBA" id="ARBA00023026"/>
    </source>
</evidence>
<dbReference type="GO" id="GO:0005737">
    <property type="term" value="C:cytoplasm"/>
    <property type="evidence" value="ECO:0007669"/>
    <property type="project" value="InterPro"/>
</dbReference>
<organism evidence="7 8">
    <name type="scientific">Marinibactrum halimedae</name>
    <dbReference type="NCBI Taxonomy" id="1444977"/>
    <lineage>
        <taxon>Bacteria</taxon>
        <taxon>Pseudomonadati</taxon>
        <taxon>Pseudomonadota</taxon>
        <taxon>Gammaproteobacteria</taxon>
        <taxon>Cellvibrionales</taxon>
        <taxon>Cellvibrionaceae</taxon>
        <taxon>Marinibactrum</taxon>
    </lineage>
</organism>
<evidence type="ECO:0000313" key="8">
    <source>
        <dbReference type="Proteomes" id="UP001156870"/>
    </source>
</evidence>
<proteinExistence type="predicted"/>
<evidence type="ECO:0000256" key="1">
    <source>
        <dbReference type="ARBA" id="ARBA00004613"/>
    </source>
</evidence>
<dbReference type="Pfam" id="PF12256">
    <property type="entry name" value="TcdB_toxin_midN"/>
    <property type="match status" value="1"/>
</dbReference>
<dbReference type="NCBIfam" id="TIGR01643">
    <property type="entry name" value="YD_repeat_2x"/>
    <property type="match status" value="1"/>
</dbReference>
<reference evidence="7 8" key="1">
    <citation type="journal article" date="2014" name="Int. J. Syst. Evol. Microbiol.">
        <title>Complete genome sequence of Corynebacterium casei LMG S-19264T (=DSM 44701T), isolated from a smear-ripened cheese.</title>
        <authorList>
            <consortium name="US DOE Joint Genome Institute (JGI-PGF)"/>
            <person name="Walter F."/>
            <person name="Albersmeier A."/>
            <person name="Kalinowski J."/>
            <person name="Ruckert C."/>
        </authorList>
    </citation>
    <scope>NUCLEOTIDE SEQUENCE [LARGE SCALE GENOMIC DNA]</scope>
    <source>
        <strain evidence="7 8">NBRC 110095</strain>
    </source>
</reference>
<feature type="chain" id="PRO_5041226589" description="Insecticide toxin TcdB middle/N-terminal domain-containing protein" evidence="5">
    <location>
        <begin position="20"/>
        <end position="2039"/>
    </location>
</feature>
<dbReference type="Pfam" id="PF03534">
    <property type="entry name" value="SpvB"/>
    <property type="match status" value="1"/>
</dbReference>
<dbReference type="InterPro" id="IPR022385">
    <property type="entry name" value="Rhs_assc_core"/>
</dbReference>
<evidence type="ECO:0000256" key="5">
    <source>
        <dbReference type="SAM" id="SignalP"/>
    </source>
</evidence>
<evidence type="ECO:0000259" key="6">
    <source>
        <dbReference type="Pfam" id="PF12256"/>
    </source>
</evidence>
<keyword evidence="4" id="KW-0843">Virulence</keyword>
<protein>
    <recommendedName>
        <fullName evidence="6">Insecticide toxin TcdB middle/N-terminal domain-containing protein</fullName>
    </recommendedName>
</protein>
<gene>
    <name evidence="7" type="ORF">GCM10007877_36940</name>
</gene>
<feature type="domain" description="Insecticide toxin TcdB middle/N-terminal" evidence="6">
    <location>
        <begin position="613"/>
        <end position="758"/>
    </location>
</feature>
<dbReference type="PANTHER" id="PTHR32305">
    <property type="match status" value="1"/>
</dbReference>
<dbReference type="Gene3D" id="2.180.10.10">
    <property type="entry name" value="RHS repeat-associated core"/>
    <property type="match status" value="2"/>
</dbReference>
<comment type="caution">
    <text evidence="7">The sequence shown here is derived from an EMBL/GenBank/DDBJ whole genome shotgun (WGS) entry which is preliminary data.</text>
</comment>
<evidence type="ECO:0000256" key="3">
    <source>
        <dbReference type="ARBA" id="ARBA00022729"/>
    </source>
</evidence>
<dbReference type="InterPro" id="IPR013517">
    <property type="entry name" value="FG-GAP"/>
</dbReference>
<comment type="subcellular location">
    <subcellularLocation>
        <location evidence="1">Secreted</location>
    </subcellularLocation>
</comment>
<keyword evidence="3 5" id="KW-0732">Signal</keyword>
<dbReference type="InterPro" id="IPR006530">
    <property type="entry name" value="YD"/>
</dbReference>
<dbReference type="InterPro" id="IPR050708">
    <property type="entry name" value="T6SS_VgrG/RHS"/>
</dbReference>